<feature type="domain" description="Fe-S hydro-lyase tartrate dehydratase beta-type catalytic" evidence="3">
    <location>
        <begin position="6"/>
        <end position="176"/>
    </location>
</feature>
<sequence length="195" mass="21047">MALIPLTSPLSTETARSLNAGDQVRLSGRIVTARDQVHQYLASGGNSPVDLGGLVIYHCGPVTIRQGDTWRVTAAGPTTSMREEPYEARVIRTHRPGAIMGKGGMGEATRAALQSEGCVYLHLAGGAAAFIARRIVAVEEVHLLEFGMPEAMWVFRVEDLPALVTMDAHGRSLHSDIEHASHEILKRLLNTPFSS</sequence>
<dbReference type="InterPro" id="IPR004647">
    <property type="entry name" value="Fe-S_hydro-lyase_TtdB-typ_cat"/>
</dbReference>
<dbReference type="GO" id="GO:0004333">
    <property type="term" value="F:fumarate hydratase activity"/>
    <property type="evidence" value="ECO:0007669"/>
    <property type="project" value="UniProtKB-EC"/>
</dbReference>
<dbReference type="AlphaFoldDB" id="A0A485LVA5"/>
<dbReference type="PANTHER" id="PTHR43351">
    <property type="entry name" value="L(+)-TARTRATE DEHYDRATASE SUBUNIT BETA"/>
    <property type="match status" value="1"/>
</dbReference>
<dbReference type="SUPFAM" id="SSF117457">
    <property type="entry name" value="FumA C-terminal domain-like"/>
    <property type="match status" value="1"/>
</dbReference>
<gene>
    <name evidence="4" type="primary">fumB</name>
    <name evidence="4" type="ORF">SCFA_120017</name>
</gene>
<dbReference type="PANTHER" id="PTHR43351:SF2">
    <property type="entry name" value="L(+)-TARTRATE DEHYDRATASE SUBUNIT BETA-RELATED"/>
    <property type="match status" value="1"/>
</dbReference>
<evidence type="ECO:0000313" key="4">
    <source>
        <dbReference type="EMBL" id="VFU11933.1"/>
    </source>
</evidence>
<evidence type="ECO:0000256" key="2">
    <source>
        <dbReference type="ARBA" id="ARBA00023239"/>
    </source>
</evidence>
<protein>
    <submittedName>
        <fullName evidence="4">Tartrate dehydratase beta subunit/Fumarate hydratase class I, C-terminal domain</fullName>
        <ecNumber evidence="4">4.2.1.2</ecNumber>
    </submittedName>
</protein>
<dbReference type="InterPro" id="IPR036660">
    <property type="entry name" value="Fe-S_hydroAse_TtdB_cat_sf"/>
</dbReference>
<dbReference type="EC" id="4.2.1.2" evidence="4"/>
<evidence type="ECO:0000259" key="3">
    <source>
        <dbReference type="Pfam" id="PF05683"/>
    </source>
</evidence>
<keyword evidence="2 4" id="KW-0456">Lyase</keyword>
<evidence type="ECO:0000256" key="1">
    <source>
        <dbReference type="ARBA" id="ARBA00008876"/>
    </source>
</evidence>
<organism evidence="4">
    <name type="scientific">anaerobic digester metagenome</name>
    <dbReference type="NCBI Taxonomy" id="1263854"/>
    <lineage>
        <taxon>unclassified sequences</taxon>
        <taxon>metagenomes</taxon>
        <taxon>ecological metagenomes</taxon>
    </lineage>
</organism>
<name>A0A485LVA5_9ZZZZ</name>
<reference evidence="4" key="1">
    <citation type="submission" date="2019-03" db="EMBL/GenBank/DDBJ databases">
        <authorList>
            <person name="Hao L."/>
        </authorList>
    </citation>
    <scope>NUCLEOTIDE SEQUENCE</scope>
</reference>
<dbReference type="Pfam" id="PF05683">
    <property type="entry name" value="Fumerase_C"/>
    <property type="match status" value="1"/>
</dbReference>
<dbReference type="NCBIfam" id="TIGR00723">
    <property type="entry name" value="ttdB_fumA_fumB"/>
    <property type="match status" value="1"/>
</dbReference>
<dbReference type="EMBL" id="CAADRM010000024">
    <property type="protein sequence ID" value="VFU11933.1"/>
    <property type="molecule type" value="Genomic_DNA"/>
</dbReference>
<dbReference type="Gene3D" id="3.20.130.10">
    <property type="entry name" value="Fe-S hydro-lyase, tartrate dehydratase beta-type, catalytic domain"/>
    <property type="match status" value="1"/>
</dbReference>
<accession>A0A485LVA5</accession>
<comment type="similarity">
    <text evidence="1">Belongs to the class-I fumarase family.</text>
</comment>
<proteinExistence type="inferred from homology"/>